<proteinExistence type="predicted"/>
<evidence type="ECO:0000313" key="4">
    <source>
        <dbReference type="Proteomes" id="UP000318014"/>
    </source>
</evidence>
<reference evidence="3" key="3">
    <citation type="submission" date="2018-08" db="EMBL/GenBank/DDBJ databases">
        <authorList>
            <person name="Ferrada E.E."/>
            <person name="Latorre B.A."/>
        </authorList>
    </citation>
    <scope>NUCLEOTIDE SEQUENCE</scope>
    <source>
        <strain evidence="3">NSW</strain>
    </source>
</reference>
<organism evidence="2 5">
    <name type="scientific">Eastern grey kangaroopox virus</name>
    <dbReference type="NCBI Taxonomy" id="2042482"/>
    <lineage>
        <taxon>Viruses</taxon>
        <taxon>Varidnaviria</taxon>
        <taxon>Bamfordvirae</taxon>
        <taxon>Nucleocytoviricota</taxon>
        <taxon>Pokkesviricetes</taxon>
        <taxon>Chitovirales</taxon>
        <taxon>Poxviridae</taxon>
        <taxon>Chordopoxvirinae</taxon>
        <taxon>Macropopoxvirus</taxon>
        <taxon>Macropopoxvirus mgiganteuspox</taxon>
        <taxon>Eastern kangaroopox virus</taxon>
    </lineage>
</organism>
<dbReference type="Proteomes" id="UP000318205">
    <property type="component" value="Segment"/>
</dbReference>
<evidence type="ECO:0000256" key="1">
    <source>
        <dbReference type="SAM" id="MobiDB-lite"/>
    </source>
</evidence>
<reference evidence="3 4" key="1">
    <citation type="journal article" date="2017" name="Sci. Rep.">
        <title>Molecular and microscopic characterization of a novel Eastern grey kangaroopox virus genome directly from a clinical sample.</title>
        <authorList>
            <person name="Sarker S."/>
            <person name="Roberts H.K."/>
            <person name="Tidd N."/>
            <person name="Ault S."/>
            <person name="Ladmore G."/>
            <person name="Peters A."/>
            <person name="Forwood J.K."/>
            <person name="Helbig K."/>
            <person name="Raidal S.R."/>
        </authorList>
    </citation>
    <scope>NUCLEOTIDE SEQUENCE [LARGE SCALE GENOMIC DNA]</scope>
    <source>
        <strain evidence="3 4">NSW</strain>
    </source>
</reference>
<keyword evidence="5" id="KW-1185">Reference proteome</keyword>
<name>A0A2C9DSY2_9POXV</name>
<dbReference type="Proteomes" id="UP000318014">
    <property type="component" value="Genome"/>
</dbReference>
<accession>A0A2C9DSY2</accession>
<reference evidence="2 5" key="2">
    <citation type="journal article" date="2017" name="Virus Res.">
        <title>Complete genomic characterisation of two novel poxviruses (WKPV and EKPV) from western and eastern grey kangaroos.</title>
        <authorList>
            <person name="Bennett M."/>
            <person name="Tu S.L."/>
            <person name="Upton C."/>
            <person name="McArtor C."/>
            <person name="Gillett A."/>
            <person name="Laird T."/>
            <person name="O'Dea M."/>
        </authorList>
    </citation>
    <scope>NUCLEOTIDE SEQUENCE [LARGE SCALE GENOMIC DNA]</scope>
    <source>
        <strain evidence="2">Sunshine Coast</strain>
    </source>
</reference>
<dbReference type="EMBL" id="MF467281">
    <property type="protein sequence ID" value="ATI21115.1"/>
    <property type="molecule type" value="Genomic_DNA"/>
</dbReference>
<feature type="region of interest" description="Disordered" evidence="1">
    <location>
        <begin position="1"/>
        <end position="25"/>
    </location>
</feature>
<evidence type="ECO:0000313" key="3">
    <source>
        <dbReference type="EMBL" id="AXK50163.1"/>
    </source>
</evidence>
<sequence length="70" mass="8086">MRWPKTPPRSSSRDQTVPCQDHSGYQPKKQRLFAGEFAFEQVAAFLDVFLRRDEPLITTHGTKFIFANST</sequence>
<evidence type="ECO:0000313" key="5">
    <source>
        <dbReference type="Proteomes" id="UP000318205"/>
    </source>
</evidence>
<protein>
    <submittedName>
        <fullName evidence="2">Uncharacterized protein</fullName>
    </submittedName>
</protein>
<evidence type="ECO:0000313" key="2">
    <source>
        <dbReference type="EMBL" id="ATI21115.1"/>
    </source>
</evidence>
<feature type="compositionally biased region" description="Polar residues" evidence="1">
    <location>
        <begin position="8"/>
        <end position="18"/>
    </location>
</feature>
<dbReference type="EMBL" id="MF661791">
    <property type="protein sequence ID" value="AXK50163.1"/>
    <property type="molecule type" value="Genomic_DNA"/>
</dbReference>
<gene>
    <name evidence="3" type="ORF">EKPV-NSW-ORF030</name>
</gene>